<dbReference type="Pfam" id="PF06058">
    <property type="entry name" value="DCP1"/>
    <property type="match status" value="1"/>
</dbReference>
<dbReference type="Gene3D" id="2.30.29.30">
    <property type="entry name" value="Pleckstrin-homology domain (PH domain)/Phosphotyrosine-binding domain (PTB)"/>
    <property type="match status" value="1"/>
</dbReference>
<dbReference type="GO" id="GO:0031087">
    <property type="term" value="P:deadenylation-independent decapping of nuclear-transcribed mRNA"/>
    <property type="evidence" value="ECO:0007669"/>
    <property type="project" value="TreeGrafter"/>
</dbReference>
<comment type="similarity">
    <text evidence="2">Belongs to the DCP1 family.</text>
</comment>
<dbReference type="Proteomes" id="UP000037460">
    <property type="component" value="Unassembled WGS sequence"/>
</dbReference>
<name>A0A0M0JU43_9EUKA</name>
<dbReference type="GO" id="GO:0006397">
    <property type="term" value="P:mRNA processing"/>
    <property type="evidence" value="ECO:0007669"/>
    <property type="project" value="UniProtKB-KW"/>
</dbReference>
<keyword evidence="6" id="KW-1185">Reference proteome</keyword>
<dbReference type="SUPFAM" id="SSF50729">
    <property type="entry name" value="PH domain-like"/>
    <property type="match status" value="1"/>
</dbReference>
<dbReference type="AlphaFoldDB" id="A0A0M0JU43"/>
<organism evidence="5 6">
    <name type="scientific">Chrysochromulina tobinii</name>
    <dbReference type="NCBI Taxonomy" id="1460289"/>
    <lineage>
        <taxon>Eukaryota</taxon>
        <taxon>Haptista</taxon>
        <taxon>Haptophyta</taxon>
        <taxon>Prymnesiophyceae</taxon>
        <taxon>Prymnesiales</taxon>
        <taxon>Chrysochromulinaceae</taxon>
        <taxon>Chrysochromulina</taxon>
    </lineage>
</organism>
<dbReference type="PANTHER" id="PTHR16290">
    <property type="entry name" value="TRANSCRIPTION FACTOR SMIF DECAPPING ENZYME DCP1"/>
    <property type="match status" value="1"/>
</dbReference>
<dbReference type="GO" id="GO:0000290">
    <property type="term" value="P:deadenylation-dependent decapping of nuclear-transcribed mRNA"/>
    <property type="evidence" value="ECO:0007669"/>
    <property type="project" value="InterPro"/>
</dbReference>
<gene>
    <name evidence="5" type="ORF">Ctob_007643</name>
</gene>
<dbReference type="EMBL" id="JWZX01002298">
    <property type="protein sequence ID" value="KOO30074.1"/>
    <property type="molecule type" value="Genomic_DNA"/>
</dbReference>
<comment type="caution">
    <text evidence="5">The sequence shown here is derived from an EMBL/GenBank/DDBJ whole genome shotgun (WGS) entry which is preliminary data.</text>
</comment>
<dbReference type="GO" id="GO:0008047">
    <property type="term" value="F:enzyme activator activity"/>
    <property type="evidence" value="ECO:0007669"/>
    <property type="project" value="InterPro"/>
</dbReference>
<evidence type="ECO:0000256" key="3">
    <source>
        <dbReference type="ARBA" id="ARBA00022490"/>
    </source>
</evidence>
<dbReference type="GO" id="GO:0003729">
    <property type="term" value="F:mRNA binding"/>
    <property type="evidence" value="ECO:0007669"/>
    <property type="project" value="TreeGrafter"/>
</dbReference>
<dbReference type="InterPro" id="IPR010334">
    <property type="entry name" value="Dcp1"/>
</dbReference>
<sequence>MQLPDREQQIEYNLTVLKRRDAAIIKILDMAGHVVLYQFNEDSKAWDRKGVEGSLFVVERSTEPRYQFVVLNRLSSENLIETVDADFQTELTDQFLLYRNLKQEILGVWFYSPPERTAISDLLGTLTGDLEEAAEPPPAEPEPAYAAPPPVVVPTAPMAAAAPLVSPPAANVANFFNMDKLKAKLAGQLRGLLDDDGFLTLLANEYLRQQQRALQQAQQARQRKEAATTSASTPTDAVAASLPAHLASLMQSAGLK</sequence>
<dbReference type="CDD" id="cd09804">
    <property type="entry name" value="Dcp1"/>
    <property type="match status" value="1"/>
</dbReference>
<dbReference type="OrthoDB" id="440673at2759"/>
<dbReference type="InterPro" id="IPR011993">
    <property type="entry name" value="PH-like_dom_sf"/>
</dbReference>
<keyword evidence="3" id="KW-0963">Cytoplasm</keyword>
<protein>
    <submittedName>
        <fullName evidence="5">mRNA-decapping enzyme-like protein</fullName>
    </submittedName>
</protein>
<comment type="subcellular location">
    <subcellularLocation>
        <location evidence="1">Cytoplasm</location>
    </subcellularLocation>
</comment>
<proteinExistence type="inferred from homology"/>
<evidence type="ECO:0000313" key="5">
    <source>
        <dbReference type="EMBL" id="KOO30074.1"/>
    </source>
</evidence>
<reference evidence="6" key="1">
    <citation type="journal article" date="2015" name="PLoS Genet.">
        <title>Genome Sequence and Transcriptome Analyses of Chrysochromulina tobin: Metabolic Tools for Enhanced Algal Fitness in the Prominent Order Prymnesiales (Haptophyceae).</title>
        <authorList>
            <person name="Hovde B.T."/>
            <person name="Deodato C.R."/>
            <person name="Hunsperger H.M."/>
            <person name="Ryken S.A."/>
            <person name="Yost W."/>
            <person name="Jha R.K."/>
            <person name="Patterson J."/>
            <person name="Monnat R.J. Jr."/>
            <person name="Barlow S.B."/>
            <person name="Starkenburg S.R."/>
            <person name="Cattolico R.A."/>
        </authorList>
    </citation>
    <scope>NUCLEOTIDE SEQUENCE</scope>
    <source>
        <strain evidence="6">CCMP291</strain>
    </source>
</reference>
<evidence type="ECO:0000256" key="2">
    <source>
        <dbReference type="ARBA" id="ARBA00008778"/>
    </source>
</evidence>
<evidence type="ECO:0000256" key="1">
    <source>
        <dbReference type="ARBA" id="ARBA00004496"/>
    </source>
</evidence>
<evidence type="ECO:0000256" key="4">
    <source>
        <dbReference type="ARBA" id="ARBA00022664"/>
    </source>
</evidence>
<evidence type="ECO:0000313" key="6">
    <source>
        <dbReference type="Proteomes" id="UP000037460"/>
    </source>
</evidence>
<keyword evidence="4" id="KW-0507">mRNA processing</keyword>
<accession>A0A0M0JU43</accession>
<dbReference type="PANTHER" id="PTHR16290:SF0">
    <property type="entry name" value="DECAPPING PROTEIN 1, ISOFORM A"/>
    <property type="match status" value="1"/>
</dbReference>
<dbReference type="GO" id="GO:0000932">
    <property type="term" value="C:P-body"/>
    <property type="evidence" value="ECO:0007669"/>
    <property type="project" value="TreeGrafter"/>
</dbReference>